<evidence type="ECO:0000256" key="2">
    <source>
        <dbReference type="ARBA" id="ARBA00022741"/>
    </source>
</evidence>
<dbReference type="AlphaFoldDB" id="A0A060LYG9"/>
<keyword evidence="6" id="KW-1185">Reference proteome</keyword>
<dbReference type="Proteomes" id="UP000027142">
    <property type="component" value="Chromosome"/>
</dbReference>
<protein>
    <submittedName>
        <fullName evidence="5">ABC transporter ATP-binding protein</fullName>
    </submittedName>
</protein>
<dbReference type="SMART" id="SM00382">
    <property type="entry name" value="AAA"/>
    <property type="match status" value="1"/>
</dbReference>
<gene>
    <name evidence="5" type="ORF">BleG1_0725</name>
</gene>
<dbReference type="SUPFAM" id="SSF52540">
    <property type="entry name" value="P-loop containing nucleoside triphosphate hydrolases"/>
    <property type="match status" value="1"/>
</dbReference>
<organism evidence="5 6">
    <name type="scientific">Shouchella lehensis G1</name>
    <dbReference type="NCBI Taxonomy" id="1246626"/>
    <lineage>
        <taxon>Bacteria</taxon>
        <taxon>Bacillati</taxon>
        <taxon>Bacillota</taxon>
        <taxon>Bacilli</taxon>
        <taxon>Bacillales</taxon>
        <taxon>Bacillaceae</taxon>
        <taxon>Shouchella</taxon>
    </lineage>
</organism>
<dbReference type="InterPro" id="IPR017871">
    <property type="entry name" value="ABC_transporter-like_CS"/>
</dbReference>
<evidence type="ECO:0000313" key="5">
    <source>
        <dbReference type="EMBL" id="AIC93333.1"/>
    </source>
</evidence>
<dbReference type="GO" id="GO:0035435">
    <property type="term" value="P:phosphate ion transmembrane transport"/>
    <property type="evidence" value="ECO:0007669"/>
    <property type="project" value="InterPro"/>
</dbReference>
<dbReference type="InterPro" id="IPR005670">
    <property type="entry name" value="PstB-like"/>
</dbReference>
<dbReference type="PATRIC" id="fig|1246626.3.peg.723"/>
<dbReference type="GO" id="GO:0016887">
    <property type="term" value="F:ATP hydrolysis activity"/>
    <property type="evidence" value="ECO:0007669"/>
    <property type="project" value="InterPro"/>
</dbReference>
<dbReference type="InterPro" id="IPR027417">
    <property type="entry name" value="P-loop_NTPase"/>
</dbReference>
<dbReference type="EMBL" id="CP003923">
    <property type="protein sequence ID" value="AIC93333.1"/>
    <property type="molecule type" value="Genomic_DNA"/>
</dbReference>
<keyword evidence="1" id="KW-0813">Transport</keyword>
<reference evidence="5 6" key="1">
    <citation type="journal article" date="2014" name="Gene">
        <title>A comparative genomic analysis of the alkalitolerant soil bacterium Bacillus lehensis G1.</title>
        <authorList>
            <person name="Noor Y.M."/>
            <person name="Samsulrizal N.H."/>
            <person name="Jema'on N.A."/>
            <person name="Low K.O."/>
            <person name="Ramli A.N."/>
            <person name="Alias N.I."/>
            <person name="Damis S.I."/>
            <person name="Fuzi S.F."/>
            <person name="Isa M.N."/>
            <person name="Murad A.M."/>
            <person name="Raih M.F."/>
            <person name="Bakar F.D."/>
            <person name="Najimudin N."/>
            <person name="Mahadi N.M."/>
            <person name="Illias R.M."/>
        </authorList>
    </citation>
    <scope>NUCLEOTIDE SEQUENCE [LARGE SCALE GENOMIC DNA]</scope>
    <source>
        <strain evidence="5 6">G1</strain>
    </source>
</reference>
<dbReference type="Gene3D" id="3.40.50.300">
    <property type="entry name" value="P-loop containing nucleotide triphosphate hydrolases"/>
    <property type="match status" value="1"/>
</dbReference>
<dbReference type="eggNOG" id="COG1117">
    <property type="taxonomic scope" value="Bacteria"/>
</dbReference>
<proteinExistence type="predicted"/>
<dbReference type="GO" id="GO:0005315">
    <property type="term" value="F:phosphate transmembrane transporter activity"/>
    <property type="evidence" value="ECO:0007669"/>
    <property type="project" value="InterPro"/>
</dbReference>
<evidence type="ECO:0000259" key="4">
    <source>
        <dbReference type="PROSITE" id="PS50893"/>
    </source>
</evidence>
<dbReference type="OrthoDB" id="9785080at2"/>
<dbReference type="CDD" id="cd03260">
    <property type="entry name" value="ABC_PstB_phosphate_transporter"/>
    <property type="match status" value="1"/>
</dbReference>
<dbReference type="HOGENOM" id="CLU_000604_1_22_9"/>
<dbReference type="PANTHER" id="PTHR43423:SF1">
    <property type="entry name" value="ABC TRANSPORTER I FAMILY MEMBER 17"/>
    <property type="match status" value="1"/>
</dbReference>
<sequence length="241" mass="26669">MNDDKVIELKGITYKVDETTILKGITGSLNKGKITSIVGPSGAGKTTLFRLCNGMRTPTAGTVTFNNEKIETYEPSALRRKIGIVLQHATMLTGTIKENLLLPLTLANQQISDRTIKQSLEEVGLSASLLNQQAKELSGGQKQKLSIARTLLNQPEVLLLDEITSSLDRVSVQEIERLIVTINESYGTTISWITHQIEQAKRLSHNSWVMMDGELVEQGTVELLTKPKEDRVKAFLQEEPV</sequence>
<dbReference type="PROSITE" id="PS00211">
    <property type="entry name" value="ABC_TRANSPORTER_1"/>
    <property type="match status" value="1"/>
</dbReference>
<dbReference type="KEGG" id="ble:BleG1_0725"/>
<dbReference type="PANTHER" id="PTHR43423">
    <property type="entry name" value="ABC TRANSPORTER I FAMILY MEMBER 17"/>
    <property type="match status" value="1"/>
</dbReference>
<dbReference type="InterPro" id="IPR003439">
    <property type="entry name" value="ABC_transporter-like_ATP-bd"/>
</dbReference>
<dbReference type="PROSITE" id="PS50893">
    <property type="entry name" value="ABC_TRANSPORTER_2"/>
    <property type="match status" value="1"/>
</dbReference>
<evidence type="ECO:0000256" key="1">
    <source>
        <dbReference type="ARBA" id="ARBA00022448"/>
    </source>
</evidence>
<accession>A0A060LYG9</accession>
<evidence type="ECO:0000313" key="6">
    <source>
        <dbReference type="Proteomes" id="UP000027142"/>
    </source>
</evidence>
<dbReference type="GO" id="GO:0016020">
    <property type="term" value="C:membrane"/>
    <property type="evidence" value="ECO:0007669"/>
    <property type="project" value="InterPro"/>
</dbReference>
<dbReference type="InterPro" id="IPR003593">
    <property type="entry name" value="AAA+_ATPase"/>
</dbReference>
<dbReference type="RefSeq" id="WP_051667319.1">
    <property type="nucleotide sequence ID" value="NZ_CP003923.1"/>
</dbReference>
<evidence type="ECO:0000256" key="3">
    <source>
        <dbReference type="ARBA" id="ARBA00022840"/>
    </source>
</evidence>
<dbReference type="Pfam" id="PF00005">
    <property type="entry name" value="ABC_tran"/>
    <property type="match status" value="1"/>
</dbReference>
<name>A0A060LYG9_9BACI</name>
<feature type="domain" description="ABC transporter" evidence="4">
    <location>
        <begin position="7"/>
        <end position="237"/>
    </location>
</feature>
<dbReference type="GO" id="GO:0005524">
    <property type="term" value="F:ATP binding"/>
    <property type="evidence" value="ECO:0007669"/>
    <property type="project" value="UniProtKB-KW"/>
</dbReference>
<dbReference type="STRING" id="1246626.BleG1_0725"/>
<keyword evidence="2" id="KW-0547">Nucleotide-binding</keyword>
<keyword evidence="3 5" id="KW-0067">ATP-binding</keyword>